<dbReference type="OrthoDB" id="2639200at2759"/>
<accession>A0A0C9Y909</accession>
<reference evidence="1 2" key="1">
    <citation type="submission" date="2014-04" db="EMBL/GenBank/DDBJ databases">
        <authorList>
            <consortium name="DOE Joint Genome Institute"/>
            <person name="Kuo A."/>
            <person name="Kohler A."/>
            <person name="Costa M.D."/>
            <person name="Nagy L.G."/>
            <person name="Floudas D."/>
            <person name="Copeland A."/>
            <person name="Barry K.W."/>
            <person name="Cichocki N."/>
            <person name="Veneault-Fourrey C."/>
            <person name="LaButti K."/>
            <person name="Lindquist E.A."/>
            <person name="Lipzen A."/>
            <person name="Lundell T."/>
            <person name="Morin E."/>
            <person name="Murat C."/>
            <person name="Sun H."/>
            <person name="Tunlid A."/>
            <person name="Henrissat B."/>
            <person name="Grigoriev I.V."/>
            <person name="Hibbett D.S."/>
            <person name="Martin F."/>
            <person name="Nordberg H.P."/>
            <person name="Cantor M.N."/>
            <person name="Hua S.X."/>
        </authorList>
    </citation>
    <scope>NUCLEOTIDE SEQUENCE [LARGE SCALE GENOMIC DNA]</scope>
    <source>
        <strain evidence="1 2">441</strain>
    </source>
</reference>
<feature type="non-terminal residue" evidence="1">
    <location>
        <position position="1"/>
    </location>
</feature>
<keyword evidence="2" id="KW-1185">Reference proteome</keyword>
<protein>
    <submittedName>
        <fullName evidence="1">Uncharacterized protein</fullName>
    </submittedName>
</protein>
<dbReference type="InterPro" id="IPR012337">
    <property type="entry name" value="RNaseH-like_sf"/>
</dbReference>
<dbReference type="AlphaFoldDB" id="A0A0C9Y909"/>
<dbReference type="HOGENOM" id="CLU_009123_6_2_1"/>
<dbReference type="EMBL" id="KN833754">
    <property type="protein sequence ID" value="KIK21170.1"/>
    <property type="molecule type" value="Genomic_DNA"/>
</dbReference>
<evidence type="ECO:0000313" key="1">
    <source>
        <dbReference type="EMBL" id="KIK21170.1"/>
    </source>
</evidence>
<proteinExistence type="predicted"/>
<dbReference type="SUPFAM" id="SSF53098">
    <property type="entry name" value="Ribonuclease H-like"/>
    <property type="match status" value="1"/>
</dbReference>
<name>A0A0C9Y909_9AGAM</name>
<gene>
    <name evidence="1" type="ORF">PISMIDRAFT_104447</name>
</gene>
<organism evidence="1 2">
    <name type="scientific">Pisolithus microcarpus 441</name>
    <dbReference type="NCBI Taxonomy" id="765257"/>
    <lineage>
        <taxon>Eukaryota</taxon>
        <taxon>Fungi</taxon>
        <taxon>Dikarya</taxon>
        <taxon>Basidiomycota</taxon>
        <taxon>Agaricomycotina</taxon>
        <taxon>Agaricomycetes</taxon>
        <taxon>Agaricomycetidae</taxon>
        <taxon>Boletales</taxon>
        <taxon>Sclerodermatineae</taxon>
        <taxon>Pisolithaceae</taxon>
        <taxon>Pisolithus</taxon>
    </lineage>
</organism>
<dbReference type="Proteomes" id="UP000054018">
    <property type="component" value="Unassembled WGS sequence"/>
</dbReference>
<evidence type="ECO:0000313" key="2">
    <source>
        <dbReference type="Proteomes" id="UP000054018"/>
    </source>
</evidence>
<reference evidence="2" key="2">
    <citation type="submission" date="2015-01" db="EMBL/GenBank/DDBJ databases">
        <title>Evolutionary Origins and Diversification of the Mycorrhizal Mutualists.</title>
        <authorList>
            <consortium name="DOE Joint Genome Institute"/>
            <consortium name="Mycorrhizal Genomics Consortium"/>
            <person name="Kohler A."/>
            <person name="Kuo A."/>
            <person name="Nagy L.G."/>
            <person name="Floudas D."/>
            <person name="Copeland A."/>
            <person name="Barry K.W."/>
            <person name="Cichocki N."/>
            <person name="Veneault-Fourrey C."/>
            <person name="LaButti K."/>
            <person name="Lindquist E.A."/>
            <person name="Lipzen A."/>
            <person name="Lundell T."/>
            <person name="Morin E."/>
            <person name="Murat C."/>
            <person name="Riley R."/>
            <person name="Ohm R."/>
            <person name="Sun H."/>
            <person name="Tunlid A."/>
            <person name="Henrissat B."/>
            <person name="Grigoriev I.V."/>
            <person name="Hibbett D.S."/>
            <person name="Martin F."/>
        </authorList>
    </citation>
    <scope>NUCLEOTIDE SEQUENCE [LARGE SCALE GENOMIC DNA]</scope>
    <source>
        <strain evidence="2">441</strain>
    </source>
</reference>
<sequence>EMVILAWKQHMDSLKAELLVGHITMDNADNNDKMMEALEEMLLKHNIPFDRKDQHIHCLPHVLNICCGHVVDGLTDQELIETAGTWVSELPEDLDDQQTYREALESDPILLDLKKYKLSQMQWKVLQDFELTLEIPHQAIWALSHECLPTLCKYLVTFERFYDTWK</sequence>